<evidence type="ECO:0000313" key="1">
    <source>
        <dbReference type="EMBL" id="GFX98952.1"/>
    </source>
</evidence>
<protein>
    <submittedName>
        <fullName evidence="1">Uncharacterized protein</fullName>
    </submittedName>
</protein>
<accession>A0A8X6S1R0</accession>
<keyword evidence="2" id="KW-1185">Reference proteome</keyword>
<name>A0A8X6S1R0_TRICX</name>
<sequence length="238" mass="27565">MEQGATDLSGLSFKEKAGQACWQQKKKNLFSVSKEVSYKFLKEWKISKIRIEGIFGYTLSLLPRKMSFEIVTIPKLIDGFEVSYIKLEDGSYCCTVVESIAERKKEEPSFSVTLGSEVLISLFKKYLSDEEYRNEIFSKAEGVDDMSLFQVNENFEYVMNKVIILAIIKKFHDSPYLVVEDHLLIPAIKRALNELNEDVEIEVDDFLMEEMGKLELVKEQKKLPERKLHSISKIIWPN</sequence>
<proteinExistence type="predicted"/>
<dbReference type="Proteomes" id="UP000887159">
    <property type="component" value="Unassembled WGS sequence"/>
</dbReference>
<reference evidence="1" key="1">
    <citation type="submission" date="2020-08" db="EMBL/GenBank/DDBJ databases">
        <title>Multicomponent nature underlies the extraordinary mechanical properties of spider dragline silk.</title>
        <authorList>
            <person name="Kono N."/>
            <person name="Nakamura H."/>
            <person name="Mori M."/>
            <person name="Yoshida Y."/>
            <person name="Ohtoshi R."/>
            <person name="Malay A.D."/>
            <person name="Moran D.A.P."/>
            <person name="Tomita M."/>
            <person name="Numata K."/>
            <person name="Arakawa K."/>
        </authorList>
    </citation>
    <scope>NUCLEOTIDE SEQUENCE</scope>
</reference>
<organism evidence="1 2">
    <name type="scientific">Trichonephila clavipes</name>
    <name type="common">Golden silk orbweaver</name>
    <name type="synonym">Nephila clavipes</name>
    <dbReference type="NCBI Taxonomy" id="2585209"/>
    <lineage>
        <taxon>Eukaryota</taxon>
        <taxon>Metazoa</taxon>
        <taxon>Ecdysozoa</taxon>
        <taxon>Arthropoda</taxon>
        <taxon>Chelicerata</taxon>
        <taxon>Arachnida</taxon>
        <taxon>Araneae</taxon>
        <taxon>Araneomorphae</taxon>
        <taxon>Entelegynae</taxon>
        <taxon>Araneoidea</taxon>
        <taxon>Nephilidae</taxon>
        <taxon>Trichonephila</taxon>
    </lineage>
</organism>
<evidence type="ECO:0000313" key="2">
    <source>
        <dbReference type="Proteomes" id="UP000887159"/>
    </source>
</evidence>
<comment type="caution">
    <text evidence="1">The sequence shown here is derived from an EMBL/GenBank/DDBJ whole genome shotgun (WGS) entry which is preliminary data.</text>
</comment>
<dbReference type="AlphaFoldDB" id="A0A8X6S1R0"/>
<gene>
    <name evidence="1" type="ORF">TNCV_4301281</name>
</gene>
<dbReference type="EMBL" id="BMAU01021204">
    <property type="protein sequence ID" value="GFX98952.1"/>
    <property type="molecule type" value="Genomic_DNA"/>
</dbReference>